<feature type="domain" description="Helicase-associated" evidence="6">
    <location>
        <begin position="14"/>
        <end position="104"/>
    </location>
</feature>
<dbReference type="Proteomes" id="UP000694865">
    <property type="component" value="Unplaced"/>
</dbReference>
<keyword evidence="2" id="KW-0378">Hydrolase</keyword>
<keyword evidence="7" id="KW-1185">Reference proteome</keyword>
<reference evidence="8" key="1">
    <citation type="submission" date="2025-08" db="UniProtKB">
        <authorList>
            <consortium name="RefSeq"/>
        </authorList>
    </citation>
    <scope>IDENTIFICATION</scope>
    <source>
        <tissue evidence="8">Testes</tissue>
    </source>
</reference>
<dbReference type="PANTHER" id="PTHR18934">
    <property type="entry name" value="ATP-DEPENDENT RNA HELICASE"/>
    <property type="match status" value="1"/>
</dbReference>
<dbReference type="InterPro" id="IPR048333">
    <property type="entry name" value="HA2_WH"/>
</dbReference>
<protein>
    <submittedName>
        <fullName evidence="8">Probable ATP-dependent RNA helicase DHX34-like</fullName>
    </submittedName>
</protein>
<evidence type="ECO:0000313" key="8">
    <source>
        <dbReference type="RefSeq" id="XP_006814920.1"/>
    </source>
</evidence>
<dbReference type="Pfam" id="PF07717">
    <property type="entry name" value="OB_NTP_bind"/>
    <property type="match status" value="1"/>
</dbReference>
<feature type="region of interest" description="Disordered" evidence="5">
    <location>
        <begin position="165"/>
        <end position="186"/>
    </location>
</feature>
<keyword evidence="4" id="KW-0067">ATP-binding</keyword>
<accession>A0ABM0M4H9</accession>
<dbReference type="PANTHER" id="PTHR18934:SF221">
    <property type="entry name" value="ATP-DEPENDENT RNA HELICASE DHX34-RELATED"/>
    <property type="match status" value="1"/>
</dbReference>
<dbReference type="InterPro" id="IPR007502">
    <property type="entry name" value="Helicase-assoc_dom"/>
</dbReference>
<proteinExistence type="predicted"/>
<dbReference type="Pfam" id="PF04408">
    <property type="entry name" value="WHD_HA2"/>
    <property type="match status" value="1"/>
</dbReference>
<gene>
    <name evidence="8" type="primary">LOC102804624</name>
</gene>
<keyword evidence="3" id="KW-0347">Helicase</keyword>
<dbReference type="SMART" id="SM00847">
    <property type="entry name" value="HA2"/>
    <property type="match status" value="1"/>
</dbReference>
<organism evidence="7 8">
    <name type="scientific">Saccoglossus kowalevskii</name>
    <name type="common">Acorn worm</name>
    <dbReference type="NCBI Taxonomy" id="10224"/>
    <lineage>
        <taxon>Eukaryota</taxon>
        <taxon>Metazoa</taxon>
        <taxon>Hemichordata</taxon>
        <taxon>Enteropneusta</taxon>
        <taxon>Harrimaniidae</taxon>
        <taxon>Saccoglossus</taxon>
    </lineage>
</organism>
<dbReference type="GeneID" id="102804624"/>
<evidence type="ECO:0000256" key="1">
    <source>
        <dbReference type="ARBA" id="ARBA00022741"/>
    </source>
</evidence>
<dbReference type="Gene3D" id="1.20.120.1080">
    <property type="match status" value="1"/>
</dbReference>
<evidence type="ECO:0000259" key="6">
    <source>
        <dbReference type="SMART" id="SM00847"/>
    </source>
</evidence>
<evidence type="ECO:0000256" key="5">
    <source>
        <dbReference type="SAM" id="MobiDB-lite"/>
    </source>
</evidence>
<dbReference type="Pfam" id="PF21010">
    <property type="entry name" value="HA2_C"/>
    <property type="match status" value="1"/>
</dbReference>
<evidence type="ECO:0000313" key="7">
    <source>
        <dbReference type="Proteomes" id="UP000694865"/>
    </source>
</evidence>
<sequence>FPFIEPPPISSIENSIIFLKEQGALTENETLTPIGKMLAQLPVDVVIGKMLIMGTVFHVIHPVLSIAASLSVQSPFTNKSYHDHEVSTARRPLESDHGDPFTLLNAFDEWIQVKAGGRNSSRKWCKRRGLEEQRFYEMSKLRQQFKDLLKDHGLFGTDVEDHHYSSVERHHRTRQKQELKKLKREHRQATRKRKILKLDLEDIEISEASDSEDVDIADIDFKMTHDIDQMQEMSNASRSFTLRDINLLKVILCSGFYPQFAIADDYNSYRKDSDQVFHTKAKPFVLLHPTGVFANNPEILECKIENKNEMDETRKNYSNRHELLAFVTLLETNKPYLVNTMRIPALQTMMLFSHSLDTNQDCTR</sequence>
<evidence type="ECO:0000256" key="4">
    <source>
        <dbReference type="ARBA" id="ARBA00022840"/>
    </source>
</evidence>
<keyword evidence="1" id="KW-0547">Nucleotide-binding</keyword>
<evidence type="ECO:0000256" key="3">
    <source>
        <dbReference type="ARBA" id="ARBA00022806"/>
    </source>
</evidence>
<dbReference type="InterPro" id="IPR011709">
    <property type="entry name" value="DEAD-box_helicase_OB_fold"/>
</dbReference>
<name>A0ABM0M4H9_SACKO</name>
<dbReference type="RefSeq" id="XP_006814920.1">
    <property type="nucleotide sequence ID" value="XM_006814857.1"/>
</dbReference>
<evidence type="ECO:0000256" key="2">
    <source>
        <dbReference type="ARBA" id="ARBA00022801"/>
    </source>
</evidence>
<feature type="non-terminal residue" evidence="8">
    <location>
        <position position="1"/>
    </location>
</feature>